<dbReference type="Proteomes" id="UP000033699">
    <property type="component" value="Unassembled WGS sequence"/>
</dbReference>
<evidence type="ECO:0000313" key="2">
    <source>
        <dbReference type="EMBL" id="KJS62308.1"/>
    </source>
</evidence>
<dbReference type="PATRIC" id="fig|359131.3.peg.1482"/>
<sequence length="108" mass="11956">MKTIFVSRGSCRPSRPTPFRRPNGVADVLKSAPPAVARRLGRVAAGGPVNLRRRRSAHVPPPPGDRPPSPFGPSQFKFRARVSHIPLFGWLRCSTLIFAPHGWRRGDE</sequence>
<dbReference type="AlphaFoldDB" id="A0A0F2TGF1"/>
<accession>A0A0F2TGF1</accession>
<feature type="compositionally biased region" description="Pro residues" evidence="1">
    <location>
        <begin position="59"/>
        <end position="71"/>
    </location>
</feature>
<organism evidence="2 3">
    <name type="scientific">Streptomyces rubellomurinus (strain ATCC 31215)</name>
    <dbReference type="NCBI Taxonomy" id="359131"/>
    <lineage>
        <taxon>Bacteria</taxon>
        <taxon>Bacillati</taxon>
        <taxon>Actinomycetota</taxon>
        <taxon>Actinomycetes</taxon>
        <taxon>Kitasatosporales</taxon>
        <taxon>Streptomycetaceae</taxon>
        <taxon>Streptomyces</taxon>
    </lineage>
</organism>
<gene>
    <name evidence="2" type="ORF">VM95_09975</name>
</gene>
<protein>
    <submittedName>
        <fullName evidence="2">Uncharacterized protein</fullName>
    </submittedName>
</protein>
<reference evidence="2 3" key="1">
    <citation type="submission" date="2015-02" db="EMBL/GenBank/DDBJ databases">
        <authorList>
            <person name="Ju K.-S."/>
            <person name="Doroghazi J.R."/>
            <person name="Metcalf W."/>
        </authorList>
    </citation>
    <scope>NUCLEOTIDE SEQUENCE [LARGE SCALE GENOMIC DNA]</scope>
    <source>
        <strain evidence="2 3">ATCC 31215</strain>
    </source>
</reference>
<dbReference type="EMBL" id="JZKH01000014">
    <property type="protein sequence ID" value="KJS62308.1"/>
    <property type="molecule type" value="Genomic_DNA"/>
</dbReference>
<comment type="caution">
    <text evidence="2">The sequence shown here is derived from an EMBL/GenBank/DDBJ whole genome shotgun (WGS) entry which is preliminary data.</text>
</comment>
<feature type="region of interest" description="Disordered" evidence="1">
    <location>
        <begin position="42"/>
        <end position="75"/>
    </location>
</feature>
<proteinExistence type="predicted"/>
<evidence type="ECO:0000313" key="3">
    <source>
        <dbReference type="Proteomes" id="UP000033699"/>
    </source>
</evidence>
<feature type="region of interest" description="Disordered" evidence="1">
    <location>
        <begin position="1"/>
        <end position="26"/>
    </location>
</feature>
<evidence type="ECO:0000256" key="1">
    <source>
        <dbReference type="SAM" id="MobiDB-lite"/>
    </source>
</evidence>
<keyword evidence="3" id="KW-1185">Reference proteome</keyword>
<name>A0A0F2TGF1_STRR3</name>